<accession>A0A2T4JFY0</accession>
<sequence length="81" mass="8845">MSSQSFSAQTLTWWIAHGPDRHTGRLRAGESLSTGQETLETFTRFRPYLDRLIALGGTPEEAHPLLLGADRAGSEPPALPD</sequence>
<dbReference type="AlphaFoldDB" id="A0A2T4JFY0"/>
<dbReference type="RefSeq" id="WP_107325720.1">
    <property type="nucleotide sequence ID" value="NZ_NHSP01000060.1"/>
</dbReference>
<evidence type="ECO:0000313" key="2">
    <source>
        <dbReference type="Proteomes" id="UP000241899"/>
    </source>
</evidence>
<dbReference type="Proteomes" id="UP000241899">
    <property type="component" value="Unassembled WGS sequence"/>
</dbReference>
<comment type="caution">
    <text evidence="1">The sequence shown here is derived from an EMBL/GenBank/DDBJ whole genome shotgun (WGS) entry which is preliminary data.</text>
</comment>
<reference evidence="1 2" key="1">
    <citation type="submission" date="2018-03" db="EMBL/GenBank/DDBJ databases">
        <title>Rhodobacter veldkampii.</title>
        <authorList>
            <person name="Meyer T.E."/>
            <person name="Miller S."/>
            <person name="Lodha T."/>
            <person name="Gandham S."/>
            <person name="Chintalapati S."/>
            <person name="Chintalapati V.R."/>
        </authorList>
    </citation>
    <scope>NUCLEOTIDE SEQUENCE [LARGE SCALE GENOMIC DNA]</scope>
    <source>
        <strain evidence="1 2">DSM 11550</strain>
    </source>
</reference>
<protein>
    <submittedName>
        <fullName evidence="1">Uncharacterized protein</fullName>
    </submittedName>
</protein>
<gene>
    <name evidence="1" type="ORF">C5F46_12710</name>
</gene>
<dbReference type="EMBL" id="PZKF01000034">
    <property type="protein sequence ID" value="PTE16728.1"/>
    <property type="molecule type" value="Genomic_DNA"/>
</dbReference>
<evidence type="ECO:0000313" key="1">
    <source>
        <dbReference type="EMBL" id="PTE16728.1"/>
    </source>
</evidence>
<name>A0A2T4JFY0_9RHOB</name>
<keyword evidence="2" id="KW-1185">Reference proteome</keyword>
<organism evidence="1 2">
    <name type="scientific">Phaeovulum veldkampii DSM 11550</name>
    <dbReference type="NCBI Taxonomy" id="1185920"/>
    <lineage>
        <taxon>Bacteria</taxon>
        <taxon>Pseudomonadati</taxon>
        <taxon>Pseudomonadota</taxon>
        <taxon>Alphaproteobacteria</taxon>
        <taxon>Rhodobacterales</taxon>
        <taxon>Paracoccaceae</taxon>
        <taxon>Phaeovulum</taxon>
    </lineage>
</organism>
<proteinExistence type="predicted"/>